<dbReference type="Pfam" id="PF04545">
    <property type="entry name" value="Sigma70_r4"/>
    <property type="match status" value="1"/>
</dbReference>
<dbReference type="GO" id="GO:0003677">
    <property type="term" value="F:DNA binding"/>
    <property type="evidence" value="ECO:0007669"/>
    <property type="project" value="UniProtKB-KW"/>
</dbReference>
<dbReference type="InterPro" id="IPR013324">
    <property type="entry name" value="RNA_pol_sigma_r3/r4-like"/>
</dbReference>
<dbReference type="NCBIfam" id="TIGR02937">
    <property type="entry name" value="sigma70-ECF"/>
    <property type="match status" value="1"/>
</dbReference>
<feature type="domain" description="RNA polymerase sigma-70" evidence="9">
    <location>
        <begin position="259"/>
        <end position="285"/>
    </location>
</feature>
<evidence type="ECO:0000256" key="3">
    <source>
        <dbReference type="ARBA" id="ARBA00023015"/>
    </source>
</evidence>
<evidence type="ECO:0000313" key="11">
    <source>
        <dbReference type="Proteomes" id="UP000594621"/>
    </source>
</evidence>
<dbReference type="Gene3D" id="1.20.120.1810">
    <property type="match status" value="1"/>
</dbReference>
<dbReference type="InterPro" id="IPR012759">
    <property type="entry name" value="RNA_pol_sigma_RpoH_proteobac"/>
</dbReference>
<evidence type="ECO:0000256" key="7">
    <source>
        <dbReference type="ARBA" id="ARBA00023163"/>
    </source>
</evidence>
<dbReference type="KEGG" id="bcou:IC761_06865"/>
<evidence type="ECO:0000256" key="4">
    <source>
        <dbReference type="ARBA" id="ARBA00023016"/>
    </source>
</evidence>
<keyword evidence="4" id="KW-0346">Stress response</keyword>
<keyword evidence="2" id="KW-0963">Cytoplasm</keyword>
<dbReference type="InterPro" id="IPR050813">
    <property type="entry name" value="Sigma-70_Factor"/>
</dbReference>
<keyword evidence="5" id="KW-0731">Sigma factor</keyword>
<dbReference type="RefSeq" id="WP_195802511.1">
    <property type="nucleotide sequence ID" value="NZ_CP061379.1"/>
</dbReference>
<dbReference type="CDD" id="cd06171">
    <property type="entry name" value="Sigma70_r4"/>
    <property type="match status" value="1"/>
</dbReference>
<keyword evidence="11" id="KW-1185">Reference proteome</keyword>
<gene>
    <name evidence="10" type="primary">rpoH</name>
    <name evidence="10" type="ORF">IC761_06865</name>
</gene>
<evidence type="ECO:0000259" key="9">
    <source>
        <dbReference type="PROSITE" id="PS00716"/>
    </source>
</evidence>
<dbReference type="Proteomes" id="UP000594621">
    <property type="component" value="Chromosome"/>
</dbReference>
<dbReference type="InterPro" id="IPR007627">
    <property type="entry name" value="RNA_pol_sigma70_r2"/>
</dbReference>
<dbReference type="GO" id="GO:0006352">
    <property type="term" value="P:DNA-templated transcription initiation"/>
    <property type="evidence" value="ECO:0007669"/>
    <property type="project" value="UniProtKB-UniRule"/>
</dbReference>
<dbReference type="EMBL" id="CP061379">
    <property type="protein sequence ID" value="QPF92992.1"/>
    <property type="molecule type" value="Genomic_DNA"/>
</dbReference>
<comment type="similarity">
    <text evidence="1">Belongs to the sigma-70 factor family.</text>
</comment>
<evidence type="ECO:0000256" key="8">
    <source>
        <dbReference type="NCBIfam" id="TIGR02392"/>
    </source>
</evidence>
<reference evidence="10 11" key="1">
    <citation type="submission" date="2020-09" db="EMBL/GenBank/DDBJ databases">
        <title>Complete genomes of bradyrhizobia occurring on native shrubby legumes in Australia.</title>
        <authorList>
            <person name="Lafay B."/>
        </authorList>
    </citation>
    <scope>NUCLEOTIDE SEQUENCE [LARGE SCALE GENOMIC DNA]</scope>
    <source>
        <strain evidence="10 11">BDV5040</strain>
    </source>
</reference>
<dbReference type="SUPFAM" id="SSF88946">
    <property type="entry name" value="Sigma2 domain of RNA polymerase sigma factors"/>
    <property type="match status" value="1"/>
</dbReference>
<dbReference type="PROSITE" id="PS00716">
    <property type="entry name" value="SIGMA70_2"/>
    <property type="match status" value="1"/>
</dbReference>
<dbReference type="AlphaFoldDB" id="A0A7S9D865"/>
<dbReference type="Pfam" id="PF04542">
    <property type="entry name" value="Sigma70_r2"/>
    <property type="match status" value="1"/>
</dbReference>
<dbReference type="NCBIfam" id="TIGR02392">
    <property type="entry name" value="rpoH_proteo"/>
    <property type="match status" value="1"/>
</dbReference>
<organism evidence="10 11">
    <name type="scientific">Bradyrhizobium commune</name>
    <dbReference type="NCBI Taxonomy" id="83627"/>
    <lineage>
        <taxon>Bacteria</taxon>
        <taxon>Pseudomonadati</taxon>
        <taxon>Pseudomonadota</taxon>
        <taxon>Alphaproteobacteria</taxon>
        <taxon>Hyphomicrobiales</taxon>
        <taxon>Nitrobacteraceae</taxon>
        <taxon>Bradyrhizobium</taxon>
    </lineage>
</organism>
<evidence type="ECO:0000313" key="10">
    <source>
        <dbReference type="EMBL" id="QPF92992.1"/>
    </source>
</evidence>
<keyword evidence="7" id="KW-0804">Transcription</keyword>
<proteinExistence type="inferred from homology"/>
<dbReference type="PANTHER" id="PTHR30376">
    <property type="entry name" value="SIGMA FACTOR RPOH HEAT SHOCK RELATED"/>
    <property type="match status" value="1"/>
</dbReference>
<evidence type="ECO:0000256" key="2">
    <source>
        <dbReference type="ARBA" id="ARBA00022490"/>
    </source>
</evidence>
<evidence type="ECO:0000256" key="6">
    <source>
        <dbReference type="ARBA" id="ARBA00023125"/>
    </source>
</evidence>
<dbReference type="PANTHER" id="PTHR30376:SF3">
    <property type="entry name" value="RNA POLYMERASE SIGMA FACTOR RPOH"/>
    <property type="match status" value="1"/>
</dbReference>
<keyword evidence="3" id="KW-0805">Transcription regulation</keyword>
<dbReference type="InterPro" id="IPR014284">
    <property type="entry name" value="RNA_pol_sigma-70_dom"/>
</dbReference>
<dbReference type="GO" id="GO:0016987">
    <property type="term" value="F:sigma factor activity"/>
    <property type="evidence" value="ECO:0007669"/>
    <property type="project" value="UniProtKB-UniRule"/>
</dbReference>
<evidence type="ECO:0000256" key="1">
    <source>
        <dbReference type="ARBA" id="ARBA00007788"/>
    </source>
</evidence>
<dbReference type="NCBIfam" id="NF005143">
    <property type="entry name" value="PRK06596.1"/>
    <property type="match status" value="1"/>
</dbReference>
<dbReference type="InterPro" id="IPR007630">
    <property type="entry name" value="RNA_pol_sigma70_r4"/>
</dbReference>
<protein>
    <recommendedName>
        <fullName evidence="8">RNA polymerase sigma factor RpoH</fullName>
    </recommendedName>
</protein>
<keyword evidence="6" id="KW-0238">DNA-binding</keyword>
<accession>A0A7S9D865</accession>
<name>A0A7S9D865_9BRAD</name>
<dbReference type="PRINTS" id="PR00046">
    <property type="entry name" value="SIGMA70FCT"/>
</dbReference>
<dbReference type="InterPro" id="IPR000943">
    <property type="entry name" value="RNA_pol_sigma70"/>
</dbReference>
<sequence length="302" mass="33564">MQAQNAIVSAYVTGVLTPQSADILAYSAAIKRFDLLERDREQQLARRWQERRDPKATDELVTSHLRLAAKVARNYKGYGLPIADLIAEANLGLVIAASRFEPGHGARFSTYALWWMKATIHEYILRSWSLVKIGTTAAQKKLFFRLRGEMRKLAGQAAVLTPEIAQAIADKLEVTARDVVEMDRRLSGDLSLNICVGGEDGSTEWEAMLVDGSPDAEVIVAEHDEALLRTRALRTALVVLTERERRVLEARRLAEQPLTLEQLGCELSISSERVRQIETRAFAKVKRATILAARAGNTATAE</sequence>
<evidence type="ECO:0000256" key="5">
    <source>
        <dbReference type="ARBA" id="ARBA00023082"/>
    </source>
</evidence>
<dbReference type="Gene3D" id="1.20.140.160">
    <property type="match status" value="1"/>
</dbReference>
<dbReference type="SUPFAM" id="SSF88659">
    <property type="entry name" value="Sigma3 and sigma4 domains of RNA polymerase sigma factors"/>
    <property type="match status" value="1"/>
</dbReference>
<dbReference type="InterPro" id="IPR013325">
    <property type="entry name" value="RNA_pol_sigma_r2"/>
</dbReference>